<evidence type="ECO:0000313" key="1">
    <source>
        <dbReference type="EMBL" id="KAJ3994680.1"/>
    </source>
</evidence>
<proteinExistence type="predicted"/>
<accession>A0ABQ8Q891</accession>
<sequence length="73" mass="8376">MFKDAKDAAFRYLDACPVEVIQRFINRSFRFMSSYRIGLKGQAAEWAVKRQRQHRSVSAGAMMHLDAVLNPAD</sequence>
<gene>
    <name evidence="1" type="ORF">F5050DRAFT_1575117</name>
</gene>
<keyword evidence="2" id="KW-1185">Reference proteome</keyword>
<name>A0ABQ8Q891_9AGAR</name>
<reference evidence="1" key="1">
    <citation type="submission" date="2022-08" db="EMBL/GenBank/DDBJ databases">
        <authorList>
            <consortium name="DOE Joint Genome Institute"/>
            <person name="Min B."/>
            <person name="Riley R."/>
            <person name="Sierra-Patev S."/>
            <person name="Naranjo-Ortiz M."/>
            <person name="Looney B."/>
            <person name="Konkel Z."/>
            <person name="Slot J.C."/>
            <person name="Sakamoto Y."/>
            <person name="Steenwyk J.L."/>
            <person name="Rokas A."/>
            <person name="Carro J."/>
            <person name="Camarero S."/>
            <person name="Ferreira P."/>
            <person name="Molpeceres G."/>
            <person name="Ruiz-Duenas F.J."/>
            <person name="Serrano A."/>
            <person name="Henrissat B."/>
            <person name="Drula E."/>
            <person name="Hughes K.W."/>
            <person name="Mata J.L."/>
            <person name="Ishikawa N.K."/>
            <person name="Vargas-Isla R."/>
            <person name="Ushijima S."/>
            <person name="Smith C.A."/>
            <person name="Ahrendt S."/>
            <person name="Andreopoulos W."/>
            <person name="He G."/>
            <person name="Labutti K."/>
            <person name="Lipzen A."/>
            <person name="Ng V."/>
            <person name="Sandor L."/>
            <person name="Barry K."/>
            <person name="Martinez A.T."/>
            <person name="Xiao Y."/>
            <person name="Gibbons J.G."/>
            <person name="Terashima K."/>
            <person name="Hibbett D.S."/>
            <person name="Grigoriev I.V."/>
        </authorList>
    </citation>
    <scope>NUCLEOTIDE SEQUENCE</scope>
    <source>
        <strain evidence="1">TFB10827</strain>
    </source>
</reference>
<dbReference type="Proteomes" id="UP001163828">
    <property type="component" value="Unassembled WGS sequence"/>
</dbReference>
<comment type="caution">
    <text evidence="1">The sequence shown here is derived from an EMBL/GenBank/DDBJ whole genome shotgun (WGS) entry which is preliminary data.</text>
</comment>
<dbReference type="EMBL" id="MU790689">
    <property type="protein sequence ID" value="KAJ3994680.1"/>
    <property type="molecule type" value="Genomic_DNA"/>
</dbReference>
<organism evidence="1 2">
    <name type="scientific">Lentinula boryana</name>
    <dbReference type="NCBI Taxonomy" id="40481"/>
    <lineage>
        <taxon>Eukaryota</taxon>
        <taxon>Fungi</taxon>
        <taxon>Dikarya</taxon>
        <taxon>Basidiomycota</taxon>
        <taxon>Agaricomycotina</taxon>
        <taxon>Agaricomycetes</taxon>
        <taxon>Agaricomycetidae</taxon>
        <taxon>Agaricales</taxon>
        <taxon>Marasmiineae</taxon>
        <taxon>Omphalotaceae</taxon>
        <taxon>Lentinula</taxon>
    </lineage>
</organism>
<evidence type="ECO:0000313" key="2">
    <source>
        <dbReference type="Proteomes" id="UP001163828"/>
    </source>
</evidence>
<protein>
    <submittedName>
        <fullName evidence="1">Uncharacterized protein</fullName>
    </submittedName>
</protein>